<dbReference type="AlphaFoldDB" id="A0AAU9MN94"/>
<accession>A0AAU9MN94</accession>
<proteinExistence type="predicted"/>
<sequence length="115" mass="12949">MFSRQPPPPPHLIPPVYGCTPHDPIIGRCFLSRRSQLFYVGKIAGQSVVAAVNCRCSSLIGYVATTFHLCLCRHLRVCDAVTGATPTTFLSSPSSVRRVRFHSRLKLCRRRQRRL</sequence>
<gene>
    <name evidence="1" type="ORF">LVIROSA_LOCUS15493</name>
</gene>
<protein>
    <submittedName>
        <fullName evidence="1">Uncharacterized protein</fullName>
    </submittedName>
</protein>
<organism evidence="1 2">
    <name type="scientific">Lactuca virosa</name>
    <dbReference type="NCBI Taxonomy" id="75947"/>
    <lineage>
        <taxon>Eukaryota</taxon>
        <taxon>Viridiplantae</taxon>
        <taxon>Streptophyta</taxon>
        <taxon>Embryophyta</taxon>
        <taxon>Tracheophyta</taxon>
        <taxon>Spermatophyta</taxon>
        <taxon>Magnoliopsida</taxon>
        <taxon>eudicotyledons</taxon>
        <taxon>Gunneridae</taxon>
        <taxon>Pentapetalae</taxon>
        <taxon>asterids</taxon>
        <taxon>campanulids</taxon>
        <taxon>Asterales</taxon>
        <taxon>Asteraceae</taxon>
        <taxon>Cichorioideae</taxon>
        <taxon>Cichorieae</taxon>
        <taxon>Lactucinae</taxon>
        <taxon>Lactuca</taxon>
    </lineage>
</organism>
<keyword evidence="2" id="KW-1185">Reference proteome</keyword>
<reference evidence="1 2" key="1">
    <citation type="submission" date="2022-01" db="EMBL/GenBank/DDBJ databases">
        <authorList>
            <person name="Xiong W."/>
            <person name="Schranz E."/>
        </authorList>
    </citation>
    <scope>NUCLEOTIDE SEQUENCE [LARGE SCALE GENOMIC DNA]</scope>
</reference>
<evidence type="ECO:0000313" key="1">
    <source>
        <dbReference type="EMBL" id="CAH1428571.1"/>
    </source>
</evidence>
<dbReference type="EMBL" id="CAKMRJ010002223">
    <property type="protein sequence ID" value="CAH1428571.1"/>
    <property type="molecule type" value="Genomic_DNA"/>
</dbReference>
<name>A0AAU9MN94_9ASTR</name>
<comment type="caution">
    <text evidence="1">The sequence shown here is derived from an EMBL/GenBank/DDBJ whole genome shotgun (WGS) entry which is preliminary data.</text>
</comment>
<dbReference type="Proteomes" id="UP001157418">
    <property type="component" value="Unassembled WGS sequence"/>
</dbReference>
<evidence type="ECO:0000313" key="2">
    <source>
        <dbReference type="Proteomes" id="UP001157418"/>
    </source>
</evidence>